<accession>A0A4R1BLF6</accession>
<proteinExistence type="predicted"/>
<evidence type="ECO:0000313" key="3">
    <source>
        <dbReference type="EMBL" id="TCJ18186.1"/>
    </source>
</evidence>
<protein>
    <submittedName>
        <fullName evidence="3">DUF302 domain-containing protein</fullName>
    </submittedName>
</protein>
<evidence type="ECO:0000259" key="2">
    <source>
        <dbReference type="Pfam" id="PF03625"/>
    </source>
</evidence>
<gene>
    <name evidence="3" type="ORF">EZJ19_02825</name>
</gene>
<dbReference type="InterPro" id="IPR005180">
    <property type="entry name" value="DUF302"/>
</dbReference>
<dbReference type="Pfam" id="PF03625">
    <property type="entry name" value="DUF302"/>
    <property type="match status" value="1"/>
</dbReference>
<feature type="signal peptide" evidence="1">
    <location>
        <begin position="1"/>
        <end position="29"/>
    </location>
</feature>
<reference evidence="3 4" key="1">
    <citation type="submission" date="2019-03" db="EMBL/GenBank/DDBJ databases">
        <title>Genome sequence of Thiobacillaceae bacterium LSR1, a sulfur-oxidizing bacterium isolated from freshwater sediment.</title>
        <authorList>
            <person name="Li S."/>
        </authorList>
    </citation>
    <scope>NUCLEOTIDE SEQUENCE [LARGE SCALE GENOMIC DNA]</scope>
    <source>
        <strain evidence="3 4">LSR1</strain>
    </source>
</reference>
<evidence type="ECO:0000313" key="4">
    <source>
        <dbReference type="Proteomes" id="UP000295443"/>
    </source>
</evidence>
<dbReference type="Proteomes" id="UP000295443">
    <property type="component" value="Unassembled WGS sequence"/>
</dbReference>
<feature type="chain" id="PRO_5020881560" evidence="1">
    <location>
        <begin position="30"/>
        <end position="178"/>
    </location>
</feature>
<dbReference type="CDD" id="cd14797">
    <property type="entry name" value="DUF302"/>
    <property type="match status" value="1"/>
</dbReference>
<dbReference type="EMBL" id="SJZB01000012">
    <property type="protein sequence ID" value="TCJ18186.1"/>
    <property type="molecule type" value="Genomic_DNA"/>
</dbReference>
<name>A0A4R1BLF6_9PROT</name>
<dbReference type="PANTHER" id="PTHR38342">
    <property type="entry name" value="SLR5037 PROTEIN"/>
    <property type="match status" value="1"/>
</dbReference>
<organism evidence="3 4">
    <name type="scientific">Parasulfuritortus cantonensis</name>
    <dbReference type="NCBI Taxonomy" id="2528202"/>
    <lineage>
        <taxon>Bacteria</taxon>
        <taxon>Pseudomonadati</taxon>
        <taxon>Pseudomonadota</taxon>
        <taxon>Betaproteobacteria</taxon>
        <taxon>Nitrosomonadales</taxon>
        <taxon>Thiobacillaceae</taxon>
        <taxon>Parasulfuritortus</taxon>
    </lineage>
</organism>
<sequence length="178" mass="19318">MTDNFILRGARACLIALAALAWLATPGWAADSVKKPSVVYVVGQGILEMPLADGVSMDDAVESMKLRANQLNFKLVAELPLSKQVEAMTGKPQRRMTIYQFCDALTAKKLLELNPAFAAFLPCRVALVEDEQGKGRIIMLNMDNMIKAANLPPEVKAKAEEVRDNLLSIMTAGANGDI</sequence>
<comment type="caution">
    <text evidence="3">The sequence shown here is derived from an EMBL/GenBank/DDBJ whole genome shotgun (WGS) entry which is preliminary data.</text>
</comment>
<dbReference type="InterPro" id="IPR035923">
    <property type="entry name" value="TT1751-like_sf"/>
</dbReference>
<dbReference type="RefSeq" id="WP_131444784.1">
    <property type="nucleotide sequence ID" value="NZ_SJZB01000012.1"/>
</dbReference>
<dbReference type="SUPFAM" id="SSF103247">
    <property type="entry name" value="TT1751-like"/>
    <property type="match status" value="1"/>
</dbReference>
<keyword evidence="4" id="KW-1185">Reference proteome</keyword>
<feature type="domain" description="DUF302" evidence="2">
    <location>
        <begin position="81"/>
        <end position="141"/>
    </location>
</feature>
<dbReference type="Gene3D" id="3.30.310.70">
    <property type="entry name" value="TT1751-like domain"/>
    <property type="match status" value="1"/>
</dbReference>
<dbReference type="AlphaFoldDB" id="A0A4R1BLF6"/>
<evidence type="ECO:0000256" key="1">
    <source>
        <dbReference type="SAM" id="SignalP"/>
    </source>
</evidence>
<dbReference type="OrthoDB" id="9783833at2"/>
<keyword evidence="1" id="KW-0732">Signal</keyword>
<dbReference type="PANTHER" id="PTHR38342:SF1">
    <property type="entry name" value="SLR5037 PROTEIN"/>
    <property type="match status" value="1"/>
</dbReference>